<evidence type="ECO:0000256" key="1">
    <source>
        <dbReference type="ARBA" id="ARBA00022737"/>
    </source>
</evidence>
<feature type="repeat" description="ANK" evidence="3">
    <location>
        <begin position="206"/>
        <end position="228"/>
    </location>
</feature>
<keyword evidence="4" id="KW-0812">Transmembrane</keyword>
<gene>
    <name evidence="6" type="primary">ANK2</name>
    <name evidence="6" type="ORF">SPIL2461_LOCUS20122</name>
</gene>
<feature type="transmembrane region" description="Helical" evidence="4">
    <location>
        <begin position="362"/>
        <end position="384"/>
    </location>
</feature>
<protein>
    <submittedName>
        <fullName evidence="6">ANK2 protein</fullName>
    </submittedName>
</protein>
<keyword evidence="7" id="KW-1185">Reference proteome</keyword>
<proteinExistence type="predicted"/>
<keyword evidence="1" id="KW-0677">Repeat</keyword>
<dbReference type="InterPro" id="IPR002110">
    <property type="entry name" value="Ankyrin_rpt"/>
</dbReference>
<dbReference type="AlphaFoldDB" id="A0A812WZY2"/>
<dbReference type="PROSITE" id="PS50088">
    <property type="entry name" value="ANK_REPEAT"/>
    <property type="match status" value="1"/>
</dbReference>
<dbReference type="EMBL" id="CAJNIZ010045094">
    <property type="protein sequence ID" value="CAE7710136.1"/>
    <property type="molecule type" value="Genomic_DNA"/>
</dbReference>
<dbReference type="SMART" id="SM00248">
    <property type="entry name" value="ANK"/>
    <property type="match status" value="7"/>
</dbReference>
<reference evidence="6" key="1">
    <citation type="submission" date="2021-02" db="EMBL/GenBank/DDBJ databases">
        <authorList>
            <person name="Dougan E. K."/>
            <person name="Rhodes N."/>
            <person name="Thang M."/>
            <person name="Chan C."/>
        </authorList>
    </citation>
    <scope>NUCLEOTIDE SEQUENCE</scope>
</reference>
<keyword evidence="4" id="KW-0472">Membrane</keyword>
<sequence length="503" mass="55558">MMYGWAVVCLCGLATGTETNWELLSAVQSGNATGVQMLLSSGSFDNNHMRFIWEGGMEDTMVHQAARQGHAEVLQLLLDAWPEGVQARDYGGAVPLHRAFWSDNADVVAPLLLKQWPDGVKAADSTGSLPLHWAVSDDSDPDPEMAQLLLKQWPDAVKAADSQGFLPLHLAVLMVALHDNLEVTQLLLDEWPGALKVASRNFAYPPAGLPLHLAAYTGNLELVQLLVEGWPEGLNVVNSHGRTPFDVAVYFGHEQEARWILQRDPPSSYTHKEDCAMLIELACNSSEVSSSWKDAARDLRCSNVESLSRPTLQLWLDDCGGNPQWADVFGTLADRIEDPEAKEFLKSRTTSHDLVVAMLANWLNWVVLISATIAAFIVVGLELLTTKLTRPTNTQLKEQAAADPFLPGAKVLVGLAFSRRLWLLKLWRWLEVFVAMFWFGFALLVMHWMLWIPLVAFAYVVPAASLYGVRALIRVPALAVMTKGTAAQVIGFFRTAILSGCFF</sequence>
<feature type="signal peptide" evidence="5">
    <location>
        <begin position="1"/>
        <end position="16"/>
    </location>
</feature>
<evidence type="ECO:0000256" key="5">
    <source>
        <dbReference type="SAM" id="SignalP"/>
    </source>
</evidence>
<keyword evidence="5" id="KW-0732">Signal</keyword>
<dbReference type="PANTHER" id="PTHR24198:SF165">
    <property type="entry name" value="ANKYRIN REPEAT-CONTAINING PROTEIN-RELATED"/>
    <property type="match status" value="1"/>
</dbReference>
<evidence type="ECO:0000256" key="3">
    <source>
        <dbReference type="PROSITE-ProRule" id="PRU00023"/>
    </source>
</evidence>
<name>A0A812WZY2_SYMPI</name>
<organism evidence="6 7">
    <name type="scientific">Symbiodinium pilosum</name>
    <name type="common">Dinoflagellate</name>
    <dbReference type="NCBI Taxonomy" id="2952"/>
    <lineage>
        <taxon>Eukaryota</taxon>
        <taxon>Sar</taxon>
        <taxon>Alveolata</taxon>
        <taxon>Dinophyceae</taxon>
        <taxon>Suessiales</taxon>
        <taxon>Symbiodiniaceae</taxon>
        <taxon>Symbiodinium</taxon>
    </lineage>
</organism>
<keyword evidence="4" id="KW-1133">Transmembrane helix</keyword>
<feature type="transmembrane region" description="Helical" evidence="4">
    <location>
        <begin position="456"/>
        <end position="473"/>
    </location>
</feature>
<accession>A0A812WZY2</accession>
<feature type="transmembrane region" description="Helical" evidence="4">
    <location>
        <begin position="429"/>
        <end position="450"/>
    </location>
</feature>
<evidence type="ECO:0000313" key="6">
    <source>
        <dbReference type="EMBL" id="CAE7710136.1"/>
    </source>
</evidence>
<comment type="caution">
    <text evidence="6">The sequence shown here is derived from an EMBL/GenBank/DDBJ whole genome shotgun (WGS) entry which is preliminary data.</text>
</comment>
<dbReference type="InterPro" id="IPR036770">
    <property type="entry name" value="Ankyrin_rpt-contain_sf"/>
</dbReference>
<evidence type="ECO:0000256" key="2">
    <source>
        <dbReference type="ARBA" id="ARBA00023043"/>
    </source>
</evidence>
<evidence type="ECO:0000313" key="7">
    <source>
        <dbReference type="Proteomes" id="UP000649617"/>
    </source>
</evidence>
<dbReference type="Proteomes" id="UP000649617">
    <property type="component" value="Unassembled WGS sequence"/>
</dbReference>
<evidence type="ECO:0000256" key="4">
    <source>
        <dbReference type="SAM" id="Phobius"/>
    </source>
</evidence>
<feature type="chain" id="PRO_5032407253" evidence="5">
    <location>
        <begin position="17"/>
        <end position="503"/>
    </location>
</feature>
<dbReference type="PROSITE" id="PS50297">
    <property type="entry name" value="ANK_REP_REGION"/>
    <property type="match status" value="1"/>
</dbReference>
<dbReference type="SUPFAM" id="SSF48403">
    <property type="entry name" value="Ankyrin repeat"/>
    <property type="match status" value="1"/>
</dbReference>
<keyword evidence="2 3" id="KW-0040">ANK repeat</keyword>
<dbReference type="PANTHER" id="PTHR24198">
    <property type="entry name" value="ANKYRIN REPEAT AND PROTEIN KINASE DOMAIN-CONTAINING PROTEIN"/>
    <property type="match status" value="1"/>
</dbReference>
<dbReference type="OrthoDB" id="1066784at2759"/>
<dbReference type="Pfam" id="PF12796">
    <property type="entry name" value="Ank_2"/>
    <property type="match status" value="2"/>
</dbReference>
<dbReference type="Gene3D" id="1.25.40.20">
    <property type="entry name" value="Ankyrin repeat-containing domain"/>
    <property type="match status" value="1"/>
</dbReference>